<dbReference type="STRING" id="1122938.SAMN05660772_01069"/>
<keyword evidence="2" id="KW-1185">Reference proteome</keyword>
<name>A0A1W1V3U8_9PAST</name>
<dbReference type="PANTHER" id="PTHR30037:SF3">
    <property type="entry name" value="BLR0857 PROTEIN"/>
    <property type="match status" value="1"/>
</dbReference>
<evidence type="ECO:0000313" key="2">
    <source>
        <dbReference type="Proteomes" id="UP000192408"/>
    </source>
</evidence>
<dbReference type="SUPFAM" id="SSF48150">
    <property type="entry name" value="DNA-glycosylase"/>
    <property type="match status" value="1"/>
</dbReference>
<protein>
    <submittedName>
        <fullName evidence="1">DNA-3-methyladenine glycosylase I</fullName>
    </submittedName>
</protein>
<dbReference type="InterPro" id="IPR011257">
    <property type="entry name" value="DNA_glycosylase"/>
</dbReference>
<reference evidence="2" key="1">
    <citation type="submission" date="2017-04" db="EMBL/GenBank/DDBJ databases">
        <authorList>
            <person name="Varghese N."/>
            <person name="Submissions S."/>
        </authorList>
    </citation>
    <scope>NUCLEOTIDE SEQUENCE [LARGE SCALE GENOMIC DNA]</scope>
    <source>
        <strain evidence="2">DSM 23072</strain>
    </source>
</reference>
<evidence type="ECO:0000313" key="1">
    <source>
        <dbReference type="EMBL" id="SMB87724.1"/>
    </source>
</evidence>
<dbReference type="AlphaFoldDB" id="A0A1W1V3U8"/>
<dbReference type="GO" id="GO:0008725">
    <property type="term" value="F:DNA-3-methyladenine glycosylase activity"/>
    <property type="evidence" value="ECO:0007669"/>
    <property type="project" value="InterPro"/>
</dbReference>
<organism evidence="1 2">
    <name type="scientific">Pasteurella testudinis DSM 23072</name>
    <dbReference type="NCBI Taxonomy" id="1122938"/>
    <lineage>
        <taxon>Bacteria</taxon>
        <taxon>Pseudomonadati</taxon>
        <taxon>Pseudomonadota</taxon>
        <taxon>Gammaproteobacteria</taxon>
        <taxon>Pasteurellales</taxon>
        <taxon>Pasteurellaceae</taxon>
        <taxon>Pasteurella</taxon>
    </lineage>
</organism>
<accession>A0A1W1V3U8</accession>
<proteinExistence type="predicted"/>
<dbReference type="InterPro" id="IPR005019">
    <property type="entry name" value="Adenine_glyco"/>
</dbReference>
<dbReference type="Gene3D" id="1.10.340.30">
    <property type="entry name" value="Hypothetical protein, domain 2"/>
    <property type="match status" value="1"/>
</dbReference>
<dbReference type="InterPro" id="IPR052891">
    <property type="entry name" value="DNA-3mA_glycosylase"/>
</dbReference>
<dbReference type="GO" id="GO:0006284">
    <property type="term" value="P:base-excision repair"/>
    <property type="evidence" value="ECO:0007669"/>
    <property type="project" value="InterPro"/>
</dbReference>
<sequence>MILEKFDDIYQRAAEQKGGEARLQALLCEVKSTQQLLDVPDHRWLAELTRKIFQSGFVWRIVNQKWDSFEQVFWGFEIEKLLMMPDELWEKKAQDPSIIRNWSKVATIKQNAQMIYQANLEGGFSRLLAEWDSGNITALWQYLKRNGKRLGGNTGAYTLRAVGKDTFLLTHDVEAYLRNHKLIDGGIQTQRSFTIAQQVFAEWQQQSGRPLSHISQIVTFSMG</sequence>
<dbReference type="EMBL" id="FWWV01000035">
    <property type="protein sequence ID" value="SMB87724.1"/>
    <property type="molecule type" value="Genomic_DNA"/>
</dbReference>
<dbReference type="RefSeq" id="WP_084257617.1">
    <property type="nucleotide sequence ID" value="NZ_FWWV01000035.1"/>
</dbReference>
<gene>
    <name evidence="1" type="ORF">SAMN05660772_01069</name>
</gene>
<dbReference type="PANTHER" id="PTHR30037">
    <property type="entry name" value="DNA-3-METHYLADENINE GLYCOSYLASE 1"/>
    <property type="match status" value="1"/>
</dbReference>
<dbReference type="Pfam" id="PF03352">
    <property type="entry name" value="Adenine_glyco"/>
    <property type="match status" value="1"/>
</dbReference>
<dbReference type="Proteomes" id="UP000192408">
    <property type="component" value="Unassembled WGS sequence"/>
</dbReference>